<sequence>MLQSSAMKGQMKPLYRSVNTRTHGVRHGSGAKSKWARNTKASAKNVSMKQSMHSGQRHGYDYTPLFKFLLSRVGKNWTDVHSEAIARLDREDPITWIVAASFSDGKPFVRVGESSYFSGLYVDEDNLLAVVDPELTAETMRPFCACCTHTLNGVRLTTPYSASSDQNFDEDRSGRL</sequence>
<dbReference type="OrthoDB" id="450143at2"/>
<evidence type="ECO:0000313" key="1">
    <source>
        <dbReference type="EMBL" id="AVW91171.1"/>
    </source>
</evidence>
<organism evidence="1 2">
    <name type="scientific">Celeribacter baekdonensis</name>
    <dbReference type="NCBI Taxonomy" id="875171"/>
    <lineage>
        <taxon>Bacteria</taxon>
        <taxon>Pseudomonadati</taxon>
        <taxon>Pseudomonadota</taxon>
        <taxon>Alphaproteobacteria</taxon>
        <taxon>Rhodobacterales</taxon>
        <taxon>Roseobacteraceae</taxon>
        <taxon>Celeribacter</taxon>
    </lineage>
</organism>
<dbReference type="Proteomes" id="UP000241447">
    <property type="component" value="Chromosome"/>
</dbReference>
<evidence type="ECO:0000313" key="2">
    <source>
        <dbReference type="Proteomes" id="UP000241447"/>
    </source>
</evidence>
<dbReference type="AlphaFoldDB" id="A0A2R4M1Y0"/>
<gene>
    <name evidence="1" type="ORF">DA792_08810</name>
</gene>
<accession>A0A2R4M1Y0</accession>
<reference evidence="1 2" key="1">
    <citation type="submission" date="2018-03" db="EMBL/GenBank/DDBJ databases">
        <title>The Complete Genome of Celeribacter baekdonensis strain LH4, a Thiosulfate-Oxidizing Alphaproteobacterium Isolated from Gulf of Mexico Continental Slope Sediments.</title>
        <authorList>
            <person name="Flood B.E."/>
            <person name="Bailey J.V."/>
            <person name="Leprich D."/>
        </authorList>
    </citation>
    <scope>NUCLEOTIDE SEQUENCE [LARGE SCALE GENOMIC DNA]</scope>
    <source>
        <strain evidence="1 2">LH4</strain>
    </source>
</reference>
<protein>
    <submittedName>
        <fullName evidence="1">Uncharacterized protein</fullName>
    </submittedName>
</protein>
<name>A0A2R4M1Y0_9RHOB</name>
<proteinExistence type="predicted"/>
<dbReference type="EMBL" id="CP028475">
    <property type="protein sequence ID" value="AVW91171.1"/>
    <property type="molecule type" value="Genomic_DNA"/>
</dbReference>
<dbReference type="KEGG" id="cbak:DA792_08810"/>